<dbReference type="RefSeq" id="WP_345251398.1">
    <property type="nucleotide sequence ID" value="NZ_BAABFO010000021.1"/>
</dbReference>
<feature type="region of interest" description="Disordered" evidence="2">
    <location>
        <begin position="1"/>
        <end position="31"/>
    </location>
</feature>
<dbReference type="PANTHER" id="PTHR48207">
    <property type="entry name" value="SUCCINATE--HYDROXYMETHYLGLUTARATE COA-TRANSFERASE"/>
    <property type="match status" value="1"/>
</dbReference>
<keyword evidence="4" id="KW-1185">Reference proteome</keyword>
<feature type="compositionally biased region" description="Low complexity" evidence="2">
    <location>
        <begin position="1"/>
        <end position="20"/>
    </location>
</feature>
<accession>A0ABP8HHC2</accession>
<sequence>MNAPARPPAGHASAAGGPAPQRHADGQATPSKGPLDGIVVLDITRALTGPFCTMILGDLGADVIKVEIPGRGDEARHWGPPFIAGSGPNYLGYNRNKRSVAIDLHTAEGQAAIRALAAQVDVVVENFRPGTMRRFGLGDDVLKASNPDLIYCAISGYGPTGPLANWPAMDLMIQAVSGIMSLTGEPEGRPHKAAAPITDLFAGFAAALSVLAAIHERGRSGQGRSIDISMLDCALMILGQSVTAWGMNGRNPPRSGNAHPLMAPYQSFRTRTREFVCAITTDKRWNLLCTLPEFAAFRGRPELATQALRNANAKALCAELQEVFETNTAEYWLDHMFRLQLPAAPVNTVADIAAHEHVARSQALLDIEYPAGSGNTLKTPGVPWRDVAAPGPVASPPTLGQHTREVFEAYGIPLPDPATENAR</sequence>
<evidence type="ECO:0000256" key="2">
    <source>
        <dbReference type="SAM" id="MobiDB-lite"/>
    </source>
</evidence>
<dbReference type="SUPFAM" id="SSF89796">
    <property type="entry name" value="CoA-transferase family III (CaiB/BaiF)"/>
    <property type="match status" value="1"/>
</dbReference>
<dbReference type="Gene3D" id="3.30.1540.10">
    <property type="entry name" value="formyl-coa transferase, domain 3"/>
    <property type="match status" value="1"/>
</dbReference>
<name>A0ABP8HHC2_9BURK</name>
<dbReference type="Proteomes" id="UP001501671">
    <property type="component" value="Unassembled WGS sequence"/>
</dbReference>
<comment type="caution">
    <text evidence="3">The sequence shown here is derived from an EMBL/GenBank/DDBJ whole genome shotgun (WGS) entry which is preliminary data.</text>
</comment>
<evidence type="ECO:0000313" key="4">
    <source>
        <dbReference type="Proteomes" id="UP001501671"/>
    </source>
</evidence>
<reference evidence="4" key="1">
    <citation type="journal article" date="2019" name="Int. J. Syst. Evol. Microbiol.">
        <title>The Global Catalogue of Microorganisms (GCM) 10K type strain sequencing project: providing services to taxonomists for standard genome sequencing and annotation.</title>
        <authorList>
            <consortium name="The Broad Institute Genomics Platform"/>
            <consortium name="The Broad Institute Genome Sequencing Center for Infectious Disease"/>
            <person name="Wu L."/>
            <person name="Ma J."/>
        </authorList>
    </citation>
    <scope>NUCLEOTIDE SEQUENCE [LARGE SCALE GENOMIC DNA]</scope>
    <source>
        <strain evidence="4">JCM 17666</strain>
    </source>
</reference>
<dbReference type="InterPro" id="IPR044855">
    <property type="entry name" value="CoA-Trfase_III_dom3_sf"/>
</dbReference>
<dbReference type="EMBL" id="BAABFO010000021">
    <property type="protein sequence ID" value="GAA4339292.1"/>
    <property type="molecule type" value="Genomic_DNA"/>
</dbReference>
<dbReference type="PANTHER" id="PTHR48207:SF3">
    <property type="entry name" value="SUCCINATE--HYDROXYMETHYLGLUTARATE COA-TRANSFERASE"/>
    <property type="match status" value="1"/>
</dbReference>
<protein>
    <submittedName>
        <fullName evidence="3">CaiB/BaiF CoA-transferase family protein</fullName>
    </submittedName>
</protein>
<gene>
    <name evidence="3" type="ORF">GCM10023144_37370</name>
</gene>
<keyword evidence="1" id="KW-0808">Transferase</keyword>
<dbReference type="Pfam" id="PF02515">
    <property type="entry name" value="CoA_transf_3"/>
    <property type="match status" value="1"/>
</dbReference>
<dbReference type="InterPro" id="IPR050483">
    <property type="entry name" value="CoA-transferase_III_domain"/>
</dbReference>
<evidence type="ECO:0000256" key="1">
    <source>
        <dbReference type="ARBA" id="ARBA00022679"/>
    </source>
</evidence>
<dbReference type="InterPro" id="IPR003673">
    <property type="entry name" value="CoA-Trfase_fam_III"/>
</dbReference>
<dbReference type="InterPro" id="IPR023606">
    <property type="entry name" value="CoA-Trfase_III_dom_1_sf"/>
</dbReference>
<dbReference type="Gene3D" id="3.40.50.10540">
    <property type="entry name" value="Crotonobetainyl-coa:carnitine coa-transferase, domain 1"/>
    <property type="match status" value="1"/>
</dbReference>
<organism evidence="3 4">
    <name type="scientific">Pigmentiphaga soli</name>
    <dbReference type="NCBI Taxonomy" id="1007095"/>
    <lineage>
        <taxon>Bacteria</taxon>
        <taxon>Pseudomonadati</taxon>
        <taxon>Pseudomonadota</taxon>
        <taxon>Betaproteobacteria</taxon>
        <taxon>Burkholderiales</taxon>
        <taxon>Alcaligenaceae</taxon>
        <taxon>Pigmentiphaga</taxon>
    </lineage>
</organism>
<evidence type="ECO:0000313" key="3">
    <source>
        <dbReference type="EMBL" id="GAA4339292.1"/>
    </source>
</evidence>
<proteinExistence type="predicted"/>